<evidence type="ECO:0000259" key="5">
    <source>
        <dbReference type="Pfam" id="PF20772"/>
    </source>
</evidence>
<dbReference type="InterPro" id="IPR017856">
    <property type="entry name" value="Integrase-like_N"/>
</dbReference>
<dbReference type="InterPro" id="IPR026564">
    <property type="entry name" value="Transcrip_reg_TACO1-like_dom3"/>
</dbReference>
<dbReference type="GO" id="GO:0003677">
    <property type="term" value="F:DNA binding"/>
    <property type="evidence" value="ECO:0007669"/>
    <property type="project" value="UniProtKB-KW"/>
</dbReference>
<dbReference type="Pfam" id="PF20772">
    <property type="entry name" value="TACO1_YebC_N"/>
    <property type="match status" value="1"/>
</dbReference>
<keyword evidence="3" id="KW-0238">DNA-binding</keyword>
<gene>
    <name evidence="6" type="ORF">CTOB1V02_LOCUS13249</name>
</gene>
<evidence type="ECO:0000256" key="1">
    <source>
        <dbReference type="ARBA" id="ARBA00008724"/>
    </source>
</evidence>
<dbReference type="SUPFAM" id="SSF75625">
    <property type="entry name" value="YebC-like"/>
    <property type="match status" value="1"/>
</dbReference>
<dbReference type="PANTHER" id="PTHR12532">
    <property type="entry name" value="TRANSLATIONAL ACTIVATOR OF CYTOCHROME C OXIDASE 1"/>
    <property type="match status" value="1"/>
</dbReference>
<feature type="domain" description="TACO1/YebC-like N-terminal" evidence="5">
    <location>
        <begin position="1"/>
        <end position="41"/>
    </location>
</feature>
<dbReference type="InterPro" id="IPR049083">
    <property type="entry name" value="TACO1_YebC_N"/>
</dbReference>
<comment type="similarity">
    <text evidence="1">Belongs to the TACO1 family.</text>
</comment>
<dbReference type="Pfam" id="PF01709">
    <property type="entry name" value="Transcrip_reg"/>
    <property type="match status" value="1"/>
</dbReference>
<dbReference type="EMBL" id="OB672736">
    <property type="protein sequence ID" value="CAD7235434.1"/>
    <property type="molecule type" value="Genomic_DNA"/>
</dbReference>
<dbReference type="OrthoDB" id="2017544at2759"/>
<protein>
    <submittedName>
        <fullName evidence="6">Uncharacterized protein</fullName>
    </submittedName>
</protein>
<feature type="non-terminal residue" evidence="6">
    <location>
        <position position="203"/>
    </location>
</feature>
<name>A0A7R8WPE1_9CRUS</name>
<dbReference type="Gene3D" id="3.30.70.980">
    <property type="match status" value="2"/>
</dbReference>
<evidence type="ECO:0000259" key="4">
    <source>
        <dbReference type="Pfam" id="PF01709"/>
    </source>
</evidence>
<dbReference type="NCBIfam" id="NF009044">
    <property type="entry name" value="PRK12378.1"/>
    <property type="match status" value="1"/>
</dbReference>
<dbReference type="Gene3D" id="1.10.10.200">
    <property type="match status" value="1"/>
</dbReference>
<evidence type="ECO:0000313" key="6">
    <source>
        <dbReference type="EMBL" id="CAD7235434.1"/>
    </source>
</evidence>
<keyword evidence="2" id="KW-0963">Cytoplasm</keyword>
<dbReference type="GO" id="GO:0005829">
    <property type="term" value="C:cytosol"/>
    <property type="evidence" value="ECO:0007669"/>
    <property type="project" value="TreeGrafter"/>
</dbReference>
<evidence type="ECO:0000256" key="3">
    <source>
        <dbReference type="ARBA" id="ARBA00023125"/>
    </source>
</evidence>
<evidence type="ECO:0000256" key="2">
    <source>
        <dbReference type="ARBA" id="ARBA00022490"/>
    </source>
</evidence>
<proteinExistence type="inferred from homology"/>
<dbReference type="PANTHER" id="PTHR12532:SF6">
    <property type="entry name" value="TRANSCRIPTIONAL REGULATORY PROTEIN YEBC-RELATED"/>
    <property type="match status" value="1"/>
</dbReference>
<dbReference type="AlphaFoldDB" id="A0A7R8WPE1"/>
<dbReference type="InterPro" id="IPR002876">
    <property type="entry name" value="Transcrip_reg_TACO1-like"/>
</dbReference>
<accession>A0A7R8WPE1</accession>
<dbReference type="InterPro" id="IPR048300">
    <property type="entry name" value="TACO1_YebC-like_2nd/3rd_dom"/>
</dbReference>
<dbReference type="InterPro" id="IPR029072">
    <property type="entry name" value="YebC-like"/>
</dbReference>
<sequence>MAVKSGGDDQDSNVLLRRAIQNAKAVQMPKDKIQNAIKKGMDRDTSEYEDIVYEGMAPHGIAVVVETATDNPQRTVANVRSYFRKKGGSLGTQGMHDFIFDRKGVFYIKKEDIKDLEETEFELIDYGLESIEEVNEEDTDFYKIYVKFEDFGKMQDSLEELGYKIEKTDLDRIPTHTKELSDDEVDEVLALIDLIEQDDDVNN</sequence>
<feature type="domain" description="TACO1/YebC-like second and third" evidence="4">
    <location>
        <begin position="48"/>
        <end position="203"/>
    </location>
</feature>
<organism evidence="6">
    <name type="scientific">Cyprideis torosa</name>
    <dbReference type="NCBI Taxonomy" id="163714"/>
    <lineage>
        <taxon>Eukaryota</taxon>
        <taxon>Metazoa</taxon>
        <taxon>Ecdysozoa</taxon>
        <taxon>Arthropoda</taxon>
        <taxon>Crustacea</taxon>
        <taxon>Oligostraca</taxon>
        <taxon>Ostracoda</taxon>
        <taxon>Podocopa</taxon>
        <taxon>Podocopida</taxon>
        <taxon>Cytherocopina</taxon>
        <taxon>Cytheroidea</taxon>
        <taxon>Cytherideidae</taxon>
        <taxon>Cyprideis</taxon>
    </lineage>
</organism>
<reference evidence="6" key="1">
    <citation type="submission" date="2020-11" db="EMBL/GenBank/DDBJ databases">
        <authorList>
            <person name="Tran Van P."/>
        </authorList>
    </citation>
    <scope>NUCLEOTIDE SEQUENCE</scope>
</reference>